<feature type="compositionally biased region" description="Low complexity" evidence="2">
    <location>
        <begin position="1225"/>
        <end position="1239"/>
    </location>
</feature>
<gene>
    <name evidence="4" type="ORF">Pcinc_040234</name>
</gene>
<feature type="region of interest" description="Disordered" evidence="2">
    <location>
        <begin position="627"/>
        <end position="1011"/>
    </location>
</feature>
<feature type="compositionally biased region" description="Polar residues" evidence="2">
    <location>
        <begin position="561"/>
        <end position="592"/>
    </location>
</feature>
<feature type="compositionally biased region" description="Low complexity" evidence="2">
    <location>
        <begin position="738"/>
        <end position="749"/>
    </location>
</feature>
<accession>A0AAE1EI81</accession>
<reference evidence="4" key="1">
    <citation type="submission" date="2023-10" db="EMBL/GenBank/DDBJ databases">
        <title>Genome assemblies of two species of porcelain crab, Petrolisthes cinctipes and Petrolisthes manimaculis (Anomura: Porcellanidae).</title>
        <authorList>
            <person name="Angst P."/>
        </authorList>
    </citation>
    <scope>NUCLEOTIDE SEQUENCE</scope>
    <source>
        <strain evidence="4">PB745_01</strain>
        <tissue evidence="4">Gill</tissue>
    </source>
</reference>
<dbReference type="PANTHER" id="PTHR31475:SF5">
    <property type="entry name" value="UPF0462 PROTEIN C4ORF33 HOMOLOG"/>
    <property type="match status" value="1"/>
</dbReference>
<evidence type="ECO:0000313" key="4">
    <source>
        <dbReference type="EMBL" id="KAK3853212.1"/>
    </source>
</evidence>
<keyword evidence="3" id="KW-1133">Transmembrane helix</keyword>
<feature type="compositionally biased region" description="Low complexity" evidence="2">
    <location>
        <begin position="433"/>
        <end position="443"/>
    </location>
</feature>
<feature type="compositionally biased region" description="Basic and acidic residues" evidence="2">
    <location>
        <begin position="857"/>
        <end position="866"/>
    </location>
</feature>
<feature type="compositionally biased region" description="Basic and acidic residues" evidence="2">
    <location>
        <begin position="969"/>
        <end position="978"/>
    </location>
</feature>
<feature type="compositionally biased region" description="Low complexity" evidence="2">
    <location>
        <begin position="812"/>
        <end position="821"/>
    </location>
</feature>
<feature type="compositionally biased region" description="Basic and acidic residues" evidence="2">
    <location>
        <begin position="937"/>
        <end position="946"/>
    </location>
</feature>
<feature type="compositionally biased region" description="Basic and acidic residues" evidence="2">
    <location>
        <begin position="889"/>
        <end position="898"/>
    </location>
</feature>
<sequence>MNGSLEYSITTTWNGDPITQQQPPVNLTLSASPDEQFLYLDIVAPFFNDPSQPDSPPGQPFFGLWDYEVVEAFFLNDQDQYVEVEVCPWGQHIVLLLSGQRITVRHSLPLTVTTQRTADTWTGRANIPVSYLPEAVTKFNAYAIHGSDTDRVYQSLYPADHNTTAPDFHALQYFQPIDLSSLLPTQSQAPMSQLWQDSLEGLFRYQLTTTWDSKPLSSTPVELTLQGFEAGVELNVTAPFYDDPAPNGIPGKPFYGLWDYEVVEMFFLNDNEEYLEVELGPWGEHLLLLLKGQRNTIKHSLPLDYVITERTDPSAAGVPGTWKGSAMIPPGYFPPNVTRMNAYAIHGVDSTRQYQALYPAPTNNPNYTQPDFHRLELFRAIDFEYQVTDNSQYSQMWLDAIGSGATTPAPRTEAEEEVAAVTVLGLEETAEPATPLPTTMEPTTYEESDDEMTTVEPTTIIPVIIPVPEKEVNTLPSPAPQAKPRRRPPQPQKIDFTVPRLEVPTFSTQQAKQRPRPVPTPQLVRRRGESSITRVRVPQRTSQLHTGTRRTQILNRRRGQVTAQIPVSQPQQQDVLIPNQNRFHVPGSQSTFQQHHEELHDQQQSNSETSVTKEDKVHDGLFRPQEGQFQSERNSQDHSPQADQEIPQSESFQSSHGQFHDQQTSPEESVGPDQGQLTVDQPTQDDEVQLTTGHSEDKETSLDDPVQPQEIPFEGRQNPHVGFQPDQGQFQDHRRPQHNPFQQGQGQFQDPRRPQHDSSQQGQGQFQDQRRPQVDSFQQGGQGHFQGQRRPQVSSFQQGQVQFQDQRRPQHDSQQGQGQFQDQRRPQHDSSQRGQVQFQDHRRPQHDSVPHDQGQFQDRRPPHDSQQDQGQFQDRRPPHDTQQDQGQFQDRRPPHDSQQDQGQFQDRRPPHDTQQDQGQFQDRRPPHDTQQDQGQFQDRRPPHDSQQDQGQFQDRRPPLDTQQDQGQFQDRRPPHDSQQDQGQFQDQFENQREPQDPELHHQPGTSISLPSAPDLETAIMEAVVTLAEESPALPPAHPICFQPGLVGDEDRCWVFHECVLSNDTWEVYSWKCMRGHVFDNVSVACVRGRDDDGAFKILLPEAEGCLANLLLLLLLLFSSFVFVIAFVRVCSSGGHLGLSAGWGTGDATTANRDLREADQRLSAQQQSAAATAEGSAAVKVSAVEGSGAVKVSAVDGSAEEKVSASHSSAREGGGGGEEKVSAFESSALARGSSSSASGSSSGGSGSSSEAPGPSSAGSGWGDARLTQHLHIQVTSSPHLLLVRVEGKV</sequence>
<feature type="compositionally biased region" description="Basic and acidic residues" evidence="2">
    <location>
        <begin position="873"/>
        <end position="882"/>
    </location>
</feature>
<feature type="compositionally biased region" description="Low complexity" evidence="2">
    <location>
        <begin position="757"/>
        <end position="767"/>
    </location>
</feature>
<evidence type="ECO:0000256" key="3">
    <source>
        <dbReference type="SAM" id="Phobius"/>
    </source>
</evidence>
<proteinExistence type="inferred from homology"/>
<keyword evidence="5" id="KW-1185">Reference proteome</keyword>
<feature type="compositionally biased region" description="Low complexity" evidence="2">
    <location>
        <begin position="1246"/>
        <end position="1257"/>
    </location>
</feature>
<feature type="region of interest" description="Disordered" evidence="2">
    <location>
        <begin position="471"/>
        <end position="615"/>
    </location>
</feature>
<feature type="transmembrane region" description="Helical" evidence="3">
    <location>
        <begin position="1106"/>
        <end position="1127"/>
    </location>
</feature>
<feature type="compositionally biased region" description="Basic and acidic residues" evidence="2">
    <location>
        <begin position="905"/>
        <end position="914"/>
    </location>
</feature>
<protein>
    <submittedName>
        <fullName evidence="4">Uncharacterized protein</fullName>
    </submittedName>
</protein>
<feature type="region of interest" description="Disordered" evidence="2">
    <location>
        <begin position="433"/>
        <end position="453"/>
    </location>
</feature>
<feature type="compositionally biased region" description="Low complexity" evidence="2">
    <location>
        <begin position="979"/>
        <end position="988"/>
    </location>
</feature>
<dbReference type="PANTHER" id="PTHR31475">
    <property type="entry name" value="UPF0462 PROTEIN"/>
    <property type="match status" value="1"/>
</dbReference>
<name>A0AAE1EI81_PETCI</name>
<feature type="compositionally biased region" description="Polar residues" evidence="2">
    <location>
        <begin position="539"/>
        <end position="554"/>
    </location>
</feature>
<dbReference type="EMBL" id="JAWQEG010007048">
    <property type="protein sequence ID" value="KAK3853212.1"/>
    <property type="molecule type" value="Genomic_DNA"/>
</dbReference>
<keyword evidence="3" id="KW-0472">Membrane</keyword>
<dbReference type="Gene3D" id="2.60.40.1190">
    <property type="match status" value="2"/>
</dbReference>
<evidence type="ECO:0000256" key="1">
    <source>
        <dbReference type="ARBA" id="ARBA00038085"/>
    </source>
</evidence>
<feature type="compositionally biased region" description="Basic and acidic residues" evidence="2">
    <location>
        <begin position="989"/>
        <end position="1001"/>
    </location>
</feature>
<feature type="compositionally biased region" description="Basic and acidic residues" evidence="2">
    <location>
        <begin position="822"/>
        <end position="831"/>
    </location>
</feature>
<feature type="compositionally biased region" description="Basic and acidic residues" evidence="2">
    <location>
        <begin position="921"/>
        <end position="930"/>
    </location>
</feature>
<dbReference type="Proteomes" id="UP001286313">
    <property type="component" value="Unassembled WGS sequence"/>
</dbReference>
<feature type="region of interest" description="Disordered" evidence="2">
    <location>
        <begin position="1200"/>
        <end position="1263"/>
    </location>
</feature>
<feature type="compositionally biased region" description="Polar residues" evidence="2">
    <location>
        <begin position="627"/>
        <end position="667"/>
    </location>
</feature>
<feature type="compositionally biased region" description="Acidic residues" evidence="2">
    <location>
        <begin position="444"/>
        <end position="453"/>
    </location>
</feature>
<feature type="non-terminal residue" evidence="4">
    <location>
        <position position="1"/>
    </location>
</feature>
<comment type="similarity">
    <text evidence="1">Belongs to the UPF0462 family.</text>
</comment>
<evidence type="ECO:0000313" key="5">
    <source>
        <dbReference type="Proteomes" id="UP001286313"/>
    </source>
</evidence>
<keyword evidence="3" id="KW-0812">Transmembrane</keyword>
<organism evidence="4 5">
    <name type="scientific">Petrolisthes cinctipes</name>
    <name type="common">Flat porcelain crab</name>
    <dbReference type="NCBI Taxonomy" id="88211"/>
    <lineage>
        <taxon>Eukaryota</taxon>
        <taxon>Metazoa</taxon>
        <taxon>Ecdysozoa</taxon>
        <taxon>Arthropoda</taxon>
        <taxon>Crustacea</taxon>
        <taxon>Multicrustacea</taxon>
        <taxon>Malacostraca</taxon>
        <taxon>Eumalacostraca</taxon>
        <taxon>Eucarida</taxon>
        <taxon>Decapoda</taxon>
        <taxon>Pleocyemata</taxon>
        <taxon>Anomura</taxon>
        <taxon>Galatheoidea</taxon>
        <taxon>Porcellanidae</taxon>
        <taxon>Petrolisthes</taxon>
    </lineage>
</organism>
<comment type="caution">
    <text evidence="4">The sequence shown here is derived from an EMBL/GenBank/DDBJ whole genome shotgun (WGS) entry which is preliminary data.</text>
</comment>
<feature type="compositionally biased region" description="Basic and acidic residues" evidence="2">
    <location>
        <begin position="839"/>
        <end position="850"/>
    </location>
</feature>
<feature type="compositionally biased region" description="Low complexity" evidence="2">
    <location>
        <begin position="785"/>
        <end position="804"/>
    </location>
</feature>
<evidence type="ECO:0000256" key="2">
    <source>
        <dbReference type="SAM" id="MobiDB-lite"/>
    </source>
</evidence>